<feature type="compositionally biased region" description="Basic and acidic residues" evidence="7">
    <location>
        <begin position="118"/>
        <end position="128"/>
    </location>
</feature>
<dbReference type="Proteomes" id="UP001558632">
    <property type="component" value="Unassembled WGS sequence"/>
</dbReference>
<comment type="caution">
    <text evidence="8">The sequence shown here is derived from an EMBL/GenBank/DDBJ whole genome shotgun (WGS) entry which is preliminary data.</text>
</comment>
<dbReference type="EMBL" id="JBEUSY010000468">
    <property type="protein sequence ID" value="KAL1230679.1"/>
    <property type="molecule type" value="Genomic_DNA"/>
</dbReference>
<dbReference type="PANTHER" id="PTHR13362">
    <property type="entry name" value="MITOCHONDRIAL RIBOSOMAL PROTEIN S33"/>
    <property type="match status" value="1"/>
</dbReference>
<evidence type="ECO:0000256" key="1">
    <source>
        <dbReference type="ARBA" id="ARBA00004173"/>
    </source>
</evidence>
<accession>A0ABR3K7X0</accession>
<comment type="similarity">
    <text evidence="2">Belongs to the mitochondrion-specific ribosomal protein mS33 family.</text>
</comment>
<gene>
    <name evidence="8" type="ORF">TSPI_05362</name>
</gene>
<evidence type="ECO:0000256" key="6">
    <source>
        <dbReference type="ARBA" id="ARBA00035132"/>
    </source>
</evidence>
<keyword evidence="4" id="KW-0496">Mitochondrion</keyword>
<dbReference type="PANTHER" id="PTHR13362:SF2">
    <property type="entry name" value="SMALL RIBOSOMAL SUBUNIT PROTEIN MS33"/>
    <property type="match status" value="1"/>
</dbReference>
<evidence type="ECO:0000313" key="9">
    <source>
        <dbReference type="Proteomes" id="UP001558632"/>
    </source>
</evidence>
<keyword evidence="3" id="KW-0689">Ribosomal protein</keyword>
<keyword evidence="5" id="KW-0687">Ribonucleoprotein</keyword>
<keyword evidence="9" id="KW-1185">Reference proteome</keyword>
<reference evidence="8 9" key="1">
    <citation type="submission" date="2024-07" db="EMBL/GenBank/DDBJ databases">
        <title>Enhanced genomic and transcriptomic resources for Trichinella pseudospiralis and T. spiralis underpin the discovery of pronounced molecular differences between stages and species.</title>
        <authorList>
            <person name="Pasi K.K."/>
            <person name="La Rosa G."/>
            <person name="Gomez-Morales M.A."/>
            <person name="Tosini F."/>
            <person name="Sumanam S."/>
            <person name="Young N.D."/>
            <person name="Chang B.C."/>
            <person name="Robin G.B."/>
        </authorList>
    </citation>
    <scope>NUCLEOTIDE SEQUENCE [LARGE SCALE GENOMIC DNA]</scope>
    <source>
        <strain evidence="8">ISS534</strain>
    </source>
</reference>
<dbReference type="InterPro" id="IPR013219">
    <property type="entry name" value="Ribosomal_mS33"/>
</dbReference>
<organism evidence="8 9">
    <name type="scientific">Trichinella spiralis</name>
    <name type="common">Trichina worm</name>
    <dbReference type="NCBI Taxonomy" id="6334"/>
    <lineage>
        <taxon>Eukaryota</taxon>
        <taxon>Metazoa</taxon>
        <taxon>Ecdysozoa</taxon>
        <taxon>Nematoda</taxon>
        <taxon>Enoplea</taxon>
        <taxon>Dorylaimia</taxon>
        <taxon>Trichinellida</taxon>
        <taxon>Trichinellidae</taxon>
        <taxon>Trichinella</taxon>
    </lineage>
</organism>
<proteinExistence type="inferred from homology"/>
<evidence type="ECO:0000313" key="8">
    <source>
        <dbReference type="EMBL" id="KAL1230679.1"/>
    </source>
</evidence>
<evidence type="ECO:0000256" key="2">
    <source>
        <dbReference type="ARBA" id="ARBA00008970"/>
    </source>
</evidence>
<protein>
    <recommendedName>
        <fullName evidence="6">Small ribosomal subunit protein mS33</fullName>
    </recommendedName>
</protein>
<name>A0ABR3K7X0_TRISP</name>
<comment type="subcellular location">
    <subcellularLocation>
        <location evidence="1">Mitochondrion</location>
    </subcellularLocation>
</comment>
<sequence length="163" mass="18605">MYLPAGVLAFTSGIMTHVKTVIKQASVYSRKMDRLSKRIFGEIPYELTARNARVVKAFQAMPYEEDEFCIAYFPPHPMFHSLTKLLRLHGLFRDEHQDFIDELLRQRCLRGKAPPKPGEGKHVNERSCETPFDVENAGVPTASNFGELEKSRPKIDALQQTDP</sequence>
<dbReference type="Pfam" id="PF08293">
    <property type="entry name" value="MRP-S33"/>
    <property type="match status" value="1"/>
</dbReference>
<evidence type="ECO:0000256" key="3">
    <source>
        <dbReference type="ARBA" id="ARBA00022980"/>
    </source>
</evidence>
<evidence type="ECO:0000256" key="5">
    <source>
        <dbReference type="ARBA" id="ARBA00023274"/>
    </source>
</evidence>
<evidence type="ECO:0000256" key="7">
    <source>
        <dbReference type="SAM" id="MobiDB-lite"/>
    </source>
</evidence>
<evidence type="ECO:0000256" key="4">
    <source>
        <dbReference type="ARBA" id="ARBA00023128"/>
    </source>
</evidence>
<feature type="region of interest" description="Disordered" evidence="7">
    <location>
        <begin position="111"/>
        <end position="163"/>
    </location>
</feature>